<feature type="compositionally biased region" description="Polar residues" evidence="1">
    <location>
        <begin position="47"/>
        <end position="64"/>
    </location>
</feature>
<protein>
    <submittedName>
        <fullName evidence="2">Uncharacterized protein</fullName>
    </submittedName>
</protein>
<sequence>MFCRKVLNISPGIIWVALPILLYCADIEALQVHLTKHPVGHHRKLQRSSPATSDTDSVSVNKNSQRPDLKETTEPTPSTHLPSICLVQQQTITSSQQHALMSSRRVEGRIYSTALDLCADVCRGNCDILLVAPAPTPALSFPSFHSGKFPGCRNSPAEGNVRSSCVCWCILSVHPGRTLFISSNLPQLVEPFSNAPL</sequence>
<evidence type="ECO:0000313" key="2">
    <source>
        <dbReference type="EMBL" id="MEQ2228346.1"/>
    </source>
</evidence>
<gene>
    <name evidence="2" type="ORF">ILYODFUR_007884</name>
</gene>
<accession>A0ABV0T6H8</accession>
<reference evidence="2 3" key="1">
    <citation type="submission" date="2021-06" db="EMBL/GenBank/DDBJ databases">
        <authorList>
            <person name="Palmer J.M."/>
        </authorList>
    </citation>
    <scope>NUCLEOTIDE SEQUENCE [LARGE SCALE GENOMIC DNA]</scope>
    <source>
        <strain evidence="3">if_2019</strain>
        <tissue evidence="2">Muscle</tissue>
    </source>
</reference>
<evidence type="ECO:0000256" key="1">
    <source>
        <dbReference type="SAM" id="MobiDB-lite"/>
    </source>
</evidence>
<dbReference type="Proteomes" id="UP001482620">
    <property type="component" value="Unassembled WGS sequence"/>
</dbReference>
<keyword evidence="3" id="KW-1185">Reference proteome</keyword>
<evidence type="ECO:0000313" key="3">
    <source>
        <dbReference type="Proteomes" id="UP001482620"/>
    </source>
</evidence>
<proteinExistence type="predicted"/>
<dbReference type="EMBL" id="JAHRIQ010023686">
    <property type="protein sequence ID" value="MEQ2228346.1"/>
    <property type="molecule type" value="Genomic_DNA"/>
</dbReference>
<feature type="region of interest" description="Disordered" evidence="1">
    <location>
        <begin position="41"/>
        <end position="80"/>
    </location>
</feature>
<comment type="caution">
    <text evidence="2">The sequence shown here is derived from an EMBL/GenBank/DDBJ whole genome shotgun (WGS) entry which is preliminary data.</text>
</comment>
<organism evidence="2 3">
    <name type="scientific">Ilyodon furcidens</name>
    <name type="common">goldbreast splitfin</name>
    <dbReference type="NCBI Taxonomy" id="33524"/>
    <lineage>
        <taxon>Eukaryota</taxon>
        <taxon>Metazoa</taxon>
        <taxon>Chordata</taxon>
        <taxon>Craniata</taxon>
        <taxon>Vertebrata</taxon>
        <taxon>Euteleostomi</taxon>
        <taxon>Actinopterygii</taxon>
        <taxon>Neopterygii</taxon>
        <taxon>Teleostei</taxon>
        <taxon>Neoteleostei</taxon>
        <taxon>Acanthomorphata</taxon>
        <taxon>Ovalentaria</taxon>
        <taxon>Atherinomorphae</taxon>
        <taxon>Cyprinodontiformes</taxon>
        <taxon>Goodeidae</taxon>
        <taxon>Ilyodon</taxon>
    </lineage>
</organism>
<name>A0ABV0T6H8_9TELE</name>